<evidence type="ECO:0000313" key="2">
    <source>
        <dbReference type="EMBL" id="OJZ79915.1"/>
    </source>
</evidence>
<evidence type="ECO:0000313" key="3">
    <source>
        <dbReference type="Proteomes" id="UP000184063"/>
    </source>
</evidence>
<accession>A0A1M3SZL7</accession>
<proteinExistence type="predicted"/>
<name>A0A1M3SZL7_ASPLC</name>
<sequence length="259" mass="29945">MSNMSQIPRETSDVRAASLGPTSTKNLADSLPFRESQEDILWRTIFETDEWIKKAFELKACPALVGPKLHEIGKPSYRGSNRHHILLTTNDYGGDLRYSSDLLFQSLREGYSYVSTQFTIILPETDFVTRDKRKMKIPEIALYVKDAIWPDELHYLSKRAIRRLFEKSTVRTQYSFASQREICTVQSPAVYGLGGRISNTEQLLPICGMYLFCHGKKWETFLYGPKCPPVSPIDGYRHGERDRVIGWRTESWYQIMKDT</sequence>
<dbReference type="Proteomes" id="UP000184063">
    <property type="component" value="Unassembled WGS sequence"/>
</dbReference>
<reference evidence="3" key="1">
    <citation type="journal article" date="2017" name="Genome Biol.">
        <title>Comparative genomics reveals high biological diversity and specific adaptations in the industrially and medically important fungal genus Aspergillus.</title>
        <authorList>
            <person name="de Vries R.P."/>
            <person name="Riley R."/>
            <person name="Wiebenga A."/>
            <person name="Aguilar-Osorio G."/>
            <person name="Amillis S."/>
            <person name="Uchima C.A."/>
            <person name="Anderluh G."/>
            <person name="Asadollahi M."/>
            <person name="Askin M."/>
            <person name="Barry K."/>
            <person name="Battaglia E."/>
            <person name="Bayram O."/>
            <person name="Benocci T."/>
            <person name="Braus-Stromeyer S.A."/>
            <person name="Caldana C."/>
            <person name="Canovas D."/>
            <person name="Cerqueira G.C."/>
            <person name="Chen F."/>
            <person name="Chen W."/>
            <person name="Choi C."/>
            <person name="Clum A."/>
            <person name="Dos Santos R.A."/>
            <person name="Damasio A.R."/>
            <person name="Diallinas G."/>
            <person name="Emri T."/>
            <person name="Fekete E."/>
            <person name="Flipphi M."/>
            <person name="Freyberg S."/>
            <person name="Gallo A."/>
            <person name="Gournas C."/>
            <person name="Habgood R."/>
            <person name="Hainaut M."/>
            <person name="Harispe M.L."/>
            <person name="Henrissat B."/>
            <person name="Hilden K.S."/>
            <person name="Hope R."/>
            <person name="Hossain A."/>
            <person name="Karabika E."/>
            <person name="Karaffa L."/>
            <person name="Karanyi Z."/>
            <person name="Krasevec N."/>
            <person name="Kuo A."/>
            <person name="Kusch H."/>
            <person name="LaButti K."/>
            <person name="Lagendijk E.L."/>
            <person name="Lapidus A."/>
            <person name="Levasseur A."/>
            <person name="Lindquist E."/>
            <person name="Lipzen A."/>
            <person name="Logrieco A.F."/>
            <person name="MacCabe A."/>
            <person name="Maekelae M.R."/>
            <person name="Malavazi I."/>
            <person name="Melin P."/>
            <person name="Meyer V."/>
            <person name="Mielnichuk N."/>
            <person name="Miskei M."/>
            <person name="Molnar A.P."/>
            <person name="Mule G."/>
            <person name="Ngan C.Y."/>
            <person name="Orejas M."/>
            <person name="Orosz E."/>
            <person name="Ouedraogo J.P."/>
            <person name="Overkamp K.M."/>
            <person name="Park H.-S."/>
            <person name="Perrone G."/>
            <person name="Piumi F."/>
            <person name="Punt P.J."/>
            <person name="Ram A.F."/>
            <person name="Ramon A."/>
            <person name="Rauscher S."/>
            <person name="Record E."/>
            <person name="Riano-Pachon D.M."/>
            <person name="Robert V."/>
            <person name="Roehrig J."/>
            <person name="Ruller R."/>
            <person name="Salamov A."/>
            <person name="Salih N.S."/>
            <person name="Samson R.A."/>
            <person name="Sandor E."/>
            <person name="Sanguinetti M."/>
            <person name="Schuetze T."/>
            <person name="Sepcic K."/>
            <person name="Shelest E."/>
            <person name="Sherlock G."/>
            <person name="Sophianopoulou V."/>
            <person name="Squina F.M."/>
            <person name="Sun H."/>
            <person name="Susca A."/>
            <person name="Todd R.B."/>
            <person name="Tsang A."/>
            <person name="Unkles S.E."/>
            <person name="van de Wiele N."/>
            <person name="van Rossen-Uffink D."/>
            <person name="Oliveira J.V."/>
            <person name="Vesth T.C."/>
            <person name="Visser J."/>
            <person name="Yu J.-H."/>
            <person name="Zhou M."/>
            <person name="Andersen M.R."/>
            <person name="Archer D.B."/>
            <person name="Baker S.E."/>
            <person name="Benoit I."/>
            <person name="Brakhage A.A."/>
            <person name="Braus G.H."/>
            <person name="Fischer R."/>
            <person name="Frisvad J.C."/>
            <person name="Goldman G.H."/>
            <person name="Houbraken J."/>
            <person name="Oakley B."/>
            <person name="Pocsi I."/>
            <person name="Scazzocchio C."/>
            <person name="Seiboth B."/>
            <person name="vanKuyk P.A."/>
            <person name="Wortman J."/>
            <person name="Dyer P.S."/>
            <person name="Grigoriev I.V."/>
        </authorList>
    </citation>
    <scope>NUCLEOTIDE SEQUENCE [LARGE SCALE GENOMIC DNA]</scope>
    <source>
        <strain evidence="3">CBS 106.47</strain>
    </source>
</reference>
<feature type="region of interest" description="Disordered" evidence="1">
    <location>
        <begin position="1"/>
        <end position="21"/>
    </location>
</feature>
<gene>
    <name evidence="2" type="ORF">ASPFODRAFT_711903</name>
</gene>
<protein>
    <submittedName>
        <fullName evidence="2">Uncharacterized protein</fullName>
    </submittedName>
</protein>
<dbReference type="VEuPathDB" id="FungiDB:ASPFODRAFT_711903"/>
<dbReference type="EMBL" id="KV878266">
    <property type="protein sequence ID" value="OJZ79915.1"/>
    <property type="molecule type" value="Genomic_DNA"/>
</dbReference>
<organism evidence="2 3">
    <name type="scientific">Aspergillus luchuensis (strain CBS 106.47)</name>
    <dbReference type="NCBI Taxonomy" id="1137211"/>
    <lineage>
        <taxon>Eukaryota</taxon>
        <taxon>Fungi</taxon>
        <taxon>Dikarya</taxon>
        <taxon>Ascomycota</taxon>
        <taxon>Pezizomycotina</taxon>
        <taxon>Eurotiomycetes</taxon>
        <taxon>Eurotiomycetidae</taxon>
        <taxon>Eurotiales</taxon>
        <taxon>Aspergillaceae</taxon>
        <taxon>Aspergillus</taxon>
        <taxon>Aspergillus subgen. Circumdati</taxon>
    </lineage>
</organism>
<dbReference type="AlphaFoldDB" id="A0A1M3SZL7"/>
<evidence type="ECO:0000256" key="1">
    <source>
        <dbReference type="SAM" id="MobiDB-lite"/>
    </source>
</evidence>